<sequence length="198" mass="21447">MNLTLLRHGRSRADDEGVCEGRYDSPLTEVGREHARKLAAYWAAHPPGFDQAYCSTLSRASETAALVTAPLGLVPMPSDLLREFDNGPIAGLPFAKAEARYPIPAFRHELEAFTVDGGESQAAFRARALLALELVWRGGENVLVVAHGGILNAMLRELTGARRAHFAYGDTAFTTVQLSREHMGVTVTGVNLTPHLAE</sequence>
<evidence type="ECO:0000313" key="3">
    <source>
        <dbReference type="EMBL" id="AAF10181.1"/>
    </source>
</evidence>
<dbReference type="SMART" id="SM00855">
    <property type="entry name" value="PGAM"/>
    <property type="match status" value="1"/>
</dbReference>
<gene>
    <name evidence="3" type="ordered locus">DR_0602</name>
</gene>
<protein>
    <submittedName>
        <fullName evidence="3">Phosphoglycerate mutase-related protein</fullName>
    </submittedName>
</protein>
<dbReference type="GeneID" id="69516846"/>
<dbReference type="PIRSF" id="PIRSF000709">
    <property type="entry name" value="6PFK_2-Ptase"/>
    <property type="match status" value="1"/>
</dbReference>
<dbReference type="SUPFAM" id="SSF53254">
    <property type="entry name" value="Phosphoglycerate mutase-like"/>
    <property type="match status" value="1"/>
</dbReference>
<dbReference type="GO" id="GO:0016791">
    <property type="term" value="F:phosphatase activity"/>
    <property type="evidence" value="ECO:0000318"/>
    <property type="project" value="GO_Central"/>
</dbReference>
<dbReference type="KEGG" id="dra:DR_0602"/>
<dbReference type="InterPro" id="IPR029033">
    <property type="entry name" value="His_PPase_superfam"/>
</dbReference>
<dbReference type="STRING" id="243230.DR_0602"/>
<dbReference type="PANTHER" id="PTHR48100:SF1">
    <property type="entry name" value="HISTIDINE PHOSPHATASE FAMILY PROTEIN-RELATED"/>
    <property type="match status" value="1"/>
</dbReference>
<feature type="active site" description="Proton donor/acceptor" evidence="1">
    <location>
        <position position="83"/>
    </location>
</feature>
<dbReference type="GO" id="GO:0005737">
    <property type="term" value="C:cytoplasm"/>
    <property type="evidence" value="ECO:0000318"/>
    <property type="project" value="GO_Central"/>
</dbReference>
<dbReference type="RefSeq" id="WP_010887247.1">
    <property type="nucleotide sequence ID" value="NC_001263.1"/>
</dbReference>
<dbReference type="EnsemblBacteria" id="AAF10181">
    <property type="protein sequence ID" value="AAF10181"/>
    <property type="gene ID" value="DR_0602"/>
</dbReference>
<dbReference type="CDD" id="cd07067">
    <property type="entry name" value="HP_PGM_like"/>
    <property type="match status" value="1"/>
</dbReference>
<feature type="binding site" evidence="2">
    <location>
        <position position="59"/>
    </location>
    <ligand>
        <name>substrate</name>
    </ligand>
</feature>
<dbReference type="PIR" id="B75499">
    <property type="entry name" value="B75499"/>
</dbReference>
<dbReference type="eggNOG" id="COG0406">
    <property type="taxonomic scope" value="Bacteria"/>
</dbReference>
<organism evidence="3 4">
    <name type="scientific">Deinococcus radiodurans (strain ATCC 13939 / DSM 20539 / JCM 16871 / CCUG 27074 / LMG 4051 / NBRC 15346 / NCIMB 9279 / VKM B-1422 / R1)</name>
    <dbReference type="NCBI Taxonomy" id="243230"/>
    <lineage>
        <taxon>Bacteria</taxon>
        <taxon>Thermotogati</taxon>
        <taxon>Deinococcota</taxon>
        <taxon>Deinococci</taxon>
        <taxon>Deinococcales</taxon>
        <taxon>Deinococcaceae</taxon>
        <taxon>Deinococcus</taxon>
    </lineage>
</organism>
<evidence type="ECO:0000313" key="4">
    <source>
        <dbReference type="Proteomes" id="UP000002524"/>
    </source>
</evidence>
<dbReference type="PaxDb" id="243230-DR_0602"/>
<dbReference type="InterPro" id="IPR050275">
    <property type="entry name" value="PGM_Phosphatase"/>
</dbReference>
<accession>Q9RWR4</accession>
<feature type="active site" description="Tele-phosphohistidine intermediate" evidence="1">
    <location>
        <position position="8"/>
    </location>
</feature>
<dbReference type="PANTHER" id="PTHR48100">
    <property type="entry name" value="BROAD-SPECIFICITY PHOSPHATASE YOR283W-RELATED"/>
    <property type="match status" value="1"/>
</dbReference>
<dbReference type="InParanoid" id="Q9RWR4"/>
<dbReference type="AlphaFoldDB" id="Q9RWR4"/>
<evidence type="ECO:0000256" key="1">
    <source>
        <dbReference type="PIRSR" id="PIRSR613078-1"/>
    </source>
</evidence>
<dbReference type="InterPro" id="IPR013078">
    <property type="entry name" value="His_Pase_superF_clade-1"/>
</dbReference>
<keyword evidence="4" id="KW-1185">Reference proteome</keyword>
<dbReference type="Proteomes" id="UP000002524">
    <property type="component" value="Chromosome 1"/>
</dbReference>
<dbReference type="Pfam" id="PF00300">
    <property type="entry name" value="His_Phos_1"/>
    <property type="match status" value="1"/>
</dbReference>
<dbReference type="OrthoDB" id="9782128at2"/>
<dbReference type="EMBL" id="AE000513">
    <property type="protein sequence ID" value="AAF10181.1"/>
    <property type="molecule type" value="Genomic_DNA"/>
</dbReference>
<evidence type="ECO:0000256" key="2">
    <source>
        <dbReference type="PIRSR" id="PIRSR613078-2"/>
    </source>
</evidence>
<reference evidence="3 4" key="1">
    <citation type="journal article" date="1999" name="Science">
        <title>Genome sequence of the radioresistant bacterium Deinococcus radiodurans R1.</title>
        <authorList>
            <person name="White O."/>
            <person name="Eisen J.A."/>
            <person name="Heidelberg J.F."/>
            <person name="Hickey E.K."/>
            <person name="Peterson J.D."/>
            <person name="Dodson R.J."/>
            <person name="Haft D.H."/>
            <person name="Gwinn M.L."/>
            <person name="Nelson W.C."/>
            <person name="Richardson D.L."/>
            <person name="Moffat K.S."/>
            <person name="Qin H."/>
            <person name="Jiang L."/>
            <person name="Pamphile W."/>
            <person name="Crosby M."/>
            <person name="Shen M."/>
            <person name="Vamathevan J.J."/>
            <person name="Lam P."/>
            <person name="McDonald L."/>
            <person name="Utterback T."/>
            <person name="Zalewski C."/>
            <person name="Makarova K.S."/>
            <person name="Aravind L."/>
            <person name="Daly M.J."/>
            <person name="Minton K.W."/>
            <person name="Fleischmann R.D."/>
            <person name="Ketchum K.A."/>
            <person name="Nelson K.E."/>
            <person name="Salzberg S."/>
            <person name="Smith H.O."/>
            <person name="Venter J.C."/>
            <person name="Fraser C.M."/>
        </authorList>
    </citation>
    <scope>NUCLEOTIDE SEQUENCE [LARGE SCALE GENOMIC DNA]</scope>
    <source>
        <strain evidence="4">ATCC 13939 / DSM 20539 / JCM 16871 / LMG 4051 / NBRC 15346 / NCIMB 9279 / R1 / VKM B-1422</strain>
    </source>
</reference>
<proteinExistence type="predicted"/>
<name>Q9RWR4_DEIRA</name>
<dbReference type="HOGENOM" id="CLU_033323_9_5_0"/>
<dbReference type="Gene3D" id="3.40.50.1240">
    <property type="entry name" value="Phosphoglycerate mutase-like"/>
    <property type="match status" value="1"/>
</dbReference>
<dbReference type="PATRIC" id="fig|243230.17.peg.780"/>